<name>A0A7W7KE24_9SPHN</name>
<proteinExistence type="inferred from homology"/>
<dbReference type="InterPro" id="IPR005771">
    <property type="entry name" value="GalU_uridylyltTrfase_bac/arc"/>
</dbReference>
<reference evidence="11 12" key="1">
    <citation type="submission" date="2020-08" db="EMBL/GenBank/DDBJ databases">
        <title>Functional genomics of gut bacteria from endangered species of beetles.</title>
        <authorList>
            <person name="Carlos-Shanley C."/>
        </authorList>
    </citation>
    <scope>NUCLEOTIDE SEQUENCE [LARGE SCALE GENOMIC DNA]</scope>
    <source>
        <strain evidence="11 12">S00245</strain>
    </source>
</reference>
<evidence type="ECO:0000256" key="9">
    <source>
        <dbReference type="ARBA" id="ARBA00048128"/>
    </source>
</evidence>
<dbReference type="PANTHER" id="PTHR43197">
    <property type="entry name" value="UTP--GLUCOSE-1-PHOSPHATE URIDYLYLTRANSFERASE"/>
    <property type="match status" value="1"/>
</dbReference>
<dbReference type="InterPro" id="IPR029044">
    <property type="entry name" value="Nucleotide-diphossugar_trans"/>
</dbReference>
<keyword evidence="5 11" id="KW-0548">Nucleotidyltransferase</keyword>
<feature type="domain" description="Nucleotidyl transferase" evidence="10">
    <location>
        <begin position="2"/>
        <end position="102"/>
    </location>
</feature>
<dbReference type="Proteomes" id="UP000555448">
    <property type="component" value="Unassembled WGS sequence"/>
</dbReference>
<dbReference type="AlphaFoldDB" id="A0A7W7KE24"/>
<organism evidence="11 12">
    <name type="scientific">Novosphingobium chloroacetimidivorans</name>
    <dbReference type="NCBI Taxonomy" id="1428314"/>
    <lineage>
        <taxon>Bacteria</taxon>
        <taxon>Pseudomonadati</taxon>
        <taxon>Pseudomonadota</taxon>
        <taxon>Alphaproteobacteria</taxon>
        <taxon>Sphingomonadales</taxon>
        <taxon>Sphingomonadaceae</taxon>
        <taxon>Novosphingobium</taxon>
    </lineage>
</organism>
<evidence type="ECO:0000259" key="10">
    <source>
        <dbReference type="Pfam" id="PF00483"/>
    </source>
</evidence>
<keyword evidence="12" id="KW-1185">Reference proteome</keyword>
<dbReference type="InterPro" id="IPR005835">
    <property type="entry name" value="NTP_transferase_dom"/>
</dbReference>
<evidence type="ECO:0000256" key="7">
    <source>
        <dbReference type="ARBA" id="ARBA00031959"/>
    </source>
</evidence>
<evidence type="ECO:0000256" key="6">
    <source>
        <dbReference type="ARBA" id="ARBA00031455"/>
    </source>
</evidence>
<evidence type="ECO:0000256" key="3">
    <source>
        <dbReference type="ARBA" id="ARBA00019048"/>
    </source>
</evidence>
<evidence type="ECO:0000256" key="5">
    <source>
        <dbReference type="ARBA" id="ARBA00022695"/>
    </source>
</evidence>
<comment type="similarity">
    <text evidence="1">Belongs to the UDPGP type 2 family.</text>
</comment>
<comment type="catalytic activity">
    <reaction evidence="9">
        <text>alpha-D-glucose 1-phosphate + UTP + H(+) = UDP-alpha-D-glucose + diphosphate</text>
        <dbReference type="Rhea" id="RHEA:19889"/>
        <dbReference type="ChEBI" id="CHEBI:15378"/>
        <dbReference type="ChEBI" id="CHEBI:33019"/>
        <dbReference type="ChEBI" id="CHEBI:46398"/>
        <dbReference type="ChEBI" id="CHEBI:58601"/>
        <dbReference type="ChEBI" id="CHEBI:58885"/>
        <dbReference type="EC" id="2.7.7.9"/>
    </reaction>
</comment>
<comment type="caution">
    <text evidence="11">The sequence shown here is derived from an EMBL/GenBank/DDBJ whole genome shotgun (WGS) entry which is preliminary data.</text>
</comment>
<dbReference type="Gene3D" id="3.90.550.10">
    <property type="entry name" value="Spore Coat Polysaccharide Biosynthesis Protein SpsA, Chain A"/>
    <property type="match status" value="1"/>
</dbReference>
<evidence type="ECO:0000313" key="11">
    <source>
        <dbReference type="EMBL" id="MBB4861134.1"/>
    </source>
</evidence>
<dbReference type="SUPFAM" id="SSF53448">
    <property type="entry name" value="Nucleotide-diphospho-sugar transferases"/>
    <property type="match status" value="1"/>
</dbReference>
<evidence type="ECO:0000256" key="2">
    <source>
        <dbReference type="ARBA" id="ARBA00012415"/>
    </source>
</evidence>
<dbReference type="GO" id="GO:0006011">
    <property type="term" value="P:UDP-alpha-D-glucose metabolic process"/>
    <property type="evidence" value="ECO:0007669"/>
    <property type="project" value="InterPro"/>
</dbReference>
<dbReference type="EC" id="2.7.7.9" evidence="2"/>
<dbReference type="GO" id="GO:0003983">
    <property type="term" value="F:UTP:glucose-1-phosphate uridylyltransferase activity"/>
    <property type="evidence" value="ECO:0007669"/>
    <property type="project" value="UniProtKB-EC"/>
</dbReference>
<dbReference type="PANTHER" id="PTHR43197:SF1">
    <property type="entry name" value="UTP--GLUCOSE-1-PHOSPHATE URIDYLYLTRANSFERASE"/>
    <property type="match status" value="1"/>
</dbReference>
<accession>A0A7W7KE24</accession>
<evidence type="ECO:0000256" key="4">
    <source>
        <dbReference type="ARBA" id="ARBA00022679"/>
    </source>
</evidence>
<sequence length="122" mass="12982">MSSYGVIAPGAQNGNLTEVKGLVEKPKVDEAPSHLIVSGRYILRPEVMGLLATQAKGAGGEIQLTHSMAKLIDTQPFHAVTFRGRRLDCGSKLGFVEATLAIALDRPDMGADVRKIAEKLLG</sequence>
<evidence type="ECO:0000256" key="8">
    <source>
        <dbReference type="ARBA" id="ARBA00032341"/>
    </source>
</evidence>
<dbReference type="Pfam" id="PF00483">
    <property type="entry name" value="NTP_transferase"/>
    <property type="match status" value="1"/>
</dbReference>
<keyword evidence="4 11" id="KW-0808">Transferase</keyword>
<gene>
    <name evidence="11" type="ORF">HNO88_004488</name>
</gene>
<dbReference type="EMBL" id="JACHLR010000066">
    <property type="protein sequence ID" value="MBB4861134.1"/>
    <property type="molecule type" value="Genomic_DNA"/>
</dbReference>
<protein>
    <recommendedName>
        <fullName evidence="3">UTP--glucose-1-phosphate uridylyltransferase</fullName>
        <ecNumber evidence="2">2.7.7.9</ecNumber>
    </recommendedName>
    <alternativeName>
        <fullName evidence="6">Alpha-D-glucosyl-1-phosphate uridylyltransferase</fullName>
    </alternativeName>
    <alternativeName>
        <fullName evidence="7">UDP-glucose pyrophosphorylase</fullName>
    </alternativeName>
    <alternativeName>
        <fullName evidence="8">Uridine diphosphoglucose pyrophosphorylase</fullName>
    </alternativeName>
</protein>
<evidence type="ECO:0000313" key="12">
    <source>
        <dbReference type="Proteomes" id="UP000555448"/>
    </source>
</evidence>
<evidence type="ECO:0000256" key="1">
    <source>
        <dbReference type="ARBA" id="ARBA00006890"/>
    </source>
</evidence>